<dbReference type="InterPro" id="IPR036380">
    <property type="entry name" value="Isochorismatase-like_sf"/>
</dbReference>
<evidence type="ECO:0000256" key="3">
    <source>
        <dbReference type="ARBA" id="ARBA00022723"/>
    </source>
</evidence>
<evidence type="ECO:0000256" key="1">
    <source>
        <dbReference type="ARBA" id="ARBA00006336"/>
    </source>
</evidence>
<evidence type="ECO:0000313" key="9">
    <source>
        <dbReference type="EMBL" id="MDQ0275100.1"/>
    </source>
</evidence>
<protein>
    <recommendedName>
        <fullName evidence="6">nicotinamidase</fullName>
        <ecNumber evidence="6">3.5.1.19</ecNumber>
    </recommendedName>
    <alternativeName>
        <fullName evidence="7">Nicotinamide deamidase</fullName>
    </alternativeName>
</protein>
<keyword evidence="2" id="KW-0662">Pyridine nucleotide biosynthesis</keyword>
<evidence type="ECO:0000256" key="6">
    <source>
        <dbReference type="ARBA" id="ARBA00039017"/>
    </source>
</evidence>
<sequence length="180" mass="20595">MKTLVVVDCQNDFISGSLACLKGQEAIDNIVEYIEKNKVNPVYTMDWHSKNNKSFKVNGGIWPIHCLENTYGAELSQKFLKLSEDKRPNSQNTYKKGLNDDIEEYSAFNGENAEGQKLHEIQTEEFIVCGIASEYCVRETVLELLKTGKKVSLLKNCLAYVNEEDHRKNLEDLKEKVEIK</sequence>
<reference evidence="9 10" key="1">
    <citation type="submission" date="2023-07" db="EMBL/GenBank/DDBJ databases">
        <title>Genomic Encyclopedia of Type Strains, Phase IV (KMG-IV): sequencing the most valuable type-strain genomes for metagenomic binning, comparative biology and taxonomic classification.</title>
        <authorList>
            <person name="Goeker M."/>
        </authorList>
    </citation>
    <scope>NUCLEOTIDE SEQUENCE [LARGE SCALE GENOMIC DNA]</scope>
    <source>
        <strain evidence="9 10">DSM 22616</strain>
    </source>
</reference>
<comment type="caution">
    <text evidence="9">The sequence shown here is derived from an EMBL/GenBank/DDBJ whole genome shotgun (WGS) entry which is preliminary data.</text>
</comment>
<comment type="similarity">
    <text evidence="1">Belongs to the isochorismatase family.</text>
</comment>
<accession>A0ABU0AVP0</accession>
<evidence type="ECO:0000256" key="5">
    <source>
        <dbReference type="ARBA" id="ARBA00037900"/>
    </source>
</evidence>
<proteinExistence type="inferred from homology"/>
<evidence type="ECO:0000313" key="10">
    <source>
        <dbReference type="Proteomes" id="UP001236559"/>
    </source>
</evidence>
<dbReference type="EMBL" id="JAUSTN010000005">
    <property type="protein sequence ID" value="MDQ0275100.1"/>
    <property type="molecule type" value="Genomic_DNA"/>
</dbReference>
<organism evidence="9 10">
    <name type="scientific">Peptoniphilus koenoeneniae</name>
    <dbReference type="NCBI Taxonomy" id="507751"/>
    <lineage>
        <taxon>Bacteria</taxon>
        <taxon>Bacillati</taxon>
        <taxon>Bacillota</taxon>
        <taxon>Tissierellia</taxon>
        <taxon>Tissierellales</taxon>
        <taxon>Peptoniphilaceae</taxon>
        <taxon>Peptoniphilus</taxon>
    </lineage>
</organism>
<dbReference type="RefSeq" id="WP_023056038.1">
    <property type="nucleotide sequence ID" value="NZ_JAUSTN010000005.1"/>
</dbReference>
<dbReference type="InterPro" id="IPR052347">
    <property type="entry name" value="Isochorismatase_Nicotinamidase"/>
</dbReference>
<gene>
    <name evidence="9" type="ORF">J2S72_001124</name>
</gene>
<evidence type="ECO:0000256" key="4">
    <source>
        <dbReference type="ARBA" id="ARBA00022801"/>
    </source>
</evidence>
<dbReference type="SUPFAM" id="SSF52499">
    <property type="entry name" value="Isochorismatase-like hydrolases"/>
    <property type="match status" value="1"/>
</dbReference>
<name>A0ABU0AVP0_9FIRM</name>
<evidence type="ECO:0000256" key="2">
    <source>
        <dbReference type="ARBA" id="ARBA00022642"/>
    </source>
</evidence>
<keyword evidence="10" id="KW-1185">Reference proteome</keyword>
<dbReference type="GO" id="GO:0008936">
    <property type="term" value="F:nicotinamidase activity"/>
    <property type="evidence" value="ECO:0007669"/>
    <property type="project" value="UniProtKB-EC"/>
</dbReference>
<dbReference type="Pfam" id="PF00857">
    <property type="entry name" value="Isochorismatase"/>
    <property type="match status" value="1"/>
</dbReference>
<evidence type="ECO:0000256" key="7">
    <source>
        <dbReference type="ARBA" id="ARBA00043224"/>
    </source>
</evidence>
<dbReference type="EC" id="3.5.1.19" evidence="6"/>
<dbReference type="PANTHER" id="PTHR11080:SF2">
    <property type="entry name" value="LD05707P"/>
    <property type="match status" value="1"/>
</dbReference>
<feature type="domain" description="Isochorismatase-like" evidence="8">
    <location>
        <begin position="3"/>
        <end position="175"/>
    </location>
</feature>
<comment type="pathway">
    <text evidence="5">Cofactor biosynthesis; nicotinate biosynthesis; nicotinate from nicotinamide: step 1/1.</text>
</comment>
<dbReference type="Gene3D" id="3.40.50.850">
    <property type="entry name" value="Isochorismatase-like"/>
    <property type="match status" value="1"/>
</dbReference>
<dbReference type="InterPro" id="IPR000868">
    <property type="entry name" value="Isochorismatase-like_dom"/>
</dbReference>
<dbReference type="Proteomes" id="UP001236559">
    <property type="component" value="Unassembled WGS sequence"/>
</dbReference>
<keyword evidence="3" id="KW-0479">Metal-binding</keyword>
<evidence type="ECO:0000259" key="8">
    <source>
        <dbReference type="Pfam" id="PF00857"/>
    </source>
</evidence>
<dbReference type="PANTHER" id="PTHR11080">
    <property type="entry name" value="PYRAZINAMIDASE/NICOTINAMIDASE"/>
    <property type="match status" value="1"/>
</dbReference>
<keyword evidence="4 9" id="KW-0378">Hydrolase</keyword>